<organism evidence="1 2">
    <name type="scientific">Gossypium arboreum</name>
    <name type="common">Tree cotton</name>
    <name type="synonym">Gossypium nanking</name>
    <dbReference type="NCBI Taxonomy" id="29729"/>
    <lineage>
        <taxon>Eukaryota</taxon>
        <taxon>Viridiplantae</taxon>
        <taxon>Streptophyta</taxon>
        <taxon>Embryophyta</taxon>
        <taxon>Tracheophyta</taxon>
        <taxon>Spermatophyta</taxon>
        <taxon>Magnoliopsida</taxon>
        <taxon>eudicotyledons</taxon>
        <taxon>Gunneridae</taxon>
        <taxon>Pentapetalae</taxon>
        <taxon>rosids</taxon>
        <taxon>malvids</taxon>
        <taxon>Malvales</taxon>
        <taxon>Malvaceae</taxon>
        <taxon>Malvoideae</taxon>
        <taxon>Gossypium</taxon>
    </lineage>
</organism>
<accession>A0A0B0MRV5</accession>
<comment type="caution">
    <text evidence="1">The sequence shown here is derived from an EMBL/GenBank/DDBJ whole genome shotgun (WGS) entry which is preliminary data.</text>
</comment>
<evidence type="ECO:0000313" key="2">
    <source>
        <dbReference type="Proteomes" id="UP000032142"/>
    </source>
</evidence>
<name>A0A0B0MRV5_GOSAR</name>
<dbReference type="Proteomes" id="UP000032142">
    <property type="component" value="Unassembled WGS sequence"/>
</dbReference>
<dbReference type="EMBL" id="JRRC01418438">
    <property type="protein sequence ID" value="KHG04798.1"/>
    <property type="molecule type" value="Genomic_DNA"/>
</dbReference>
<evidence type="ECO:0000313" key="1">
    <source>
        <dbReference type="EMBL" id="KHG04798.1"/>
    </source>
</evidence>
<sequence length="26" mass="2864">MAKGTPMSQAMWTFEMGSHGRVPARV</sequence>
<reference evidence="2" key="1">
    <citation type="submission" date="2014-09" db="EMBL/GenBank/DDBJ databases">
        <authorList>
            <person name="Mudge J."/>
            <person name="Ramaraj T."/>
            <person name="Lindquist I.E."/>
            <person name="Bharti A.K."/>
            <person name="Sundararajan A."/>
            <person name="Cameron C.T."/>
            <person name="Woodward J.E."/>
            <person name="May G.D."/>
            <person name="Brubaker C."/>
            <person name="Broadhvest J."/>
            <person name="Wilkins T.A."/>
        </authorList>
    </citation>
    <scope>NUCLEOTIDE SEQUENCE</scope>
    <source>
        <strain evidence="2">cv. AKA8401</strain>
    </source>
</reference>
<keyword evidence="2" id="KW-1185">Reference proteome</keyword>
<proteinExistence type="predicted"/>
<protein>
    <submittedName>
        <fullName evidence="1">Uncharacterized protein</fullName>
    </submittedName>
</protein>
<dbReference type="AlphaFoldDB" id="A0A0B0MRV5"/>
<gene>
    <name evidence="1" type="ORF">F383_29057</name>
</gene>